<accession>A0ABT8D6U6</accession>
<dbReference type="Proteomes" id="UP001243846">
    <property type="component" value="Unassembled WGS sequence"/>
</dbReference>
<keyword evidence="2" id="KW-1185">Reference proteome</keyword>
<sequence length="96" mass="10292">MDVGREIERLRERIGGGAAMVVRRVRPSKRADADLCTAFRSARIITNRRLVDAVCLDGQSLRGVLEAHGWSTGSKNIVVVKEALAGVLDAMAGCGD</sequence>
<proteinExistence type="predicted"/>
<reference evidence="2" key="1">
    <citation type="journal article" date="2019" name="Int. J. Syst. Evol. Microbiol.">
        <title>The Global Catalogue of Microorganisms (GCM) 10K type strain sequencing project: providing services to taxonomists for standard genome sequencing and annotation.</title>
        <authorList>
            <consortium name="The Broad Institute Genomics Platform"/>
            <consortium name="The Broad Institute Genome Sequencing Center for Infectious Disease"/>
            <person name="Wu L."/>
            <person name="Ma J."/>
        </authorList>
    </citation>
    <scope>NUCLEOTIDE SEQUENCE [LARGE SCALE GENOMIC DNA]</scope>
    <source>
        <strain evidence="2">CECT 8482</strain>
    </source>
</reference>
<comment type="caution">
    <text evidence="1">The sequence shown here is derived from an EMBL/GenBank/DDBJ whole genome shotgun (WGS) entry which is preliminary data.</text>
</comment>
<evidence type="ECO:0000313" key="1">
    <source>
        <dbReference type="EMBL" id="MDN3710979.1"/>
    </source>
</evidence>
<name>A0ABT8D6U6_9RHOB</name>
<evidence type="ECO:0000313" key="2">
    <source>
        <dbReference type="Proteomes" id="UP001243846"/>
    </source>
</evidence>
<dbReference type="EMBL" id="JAUFRC010000001">
    <property type="protein sequence ID" value="MDN3710979.1"/>
    <property type="molecule type" value="Genomic_DNA"/>
</dbReference>
<protein>
    <submittedName>
        <fullName evidence="1">Uncharacterized protein</fullName>
    </submittedName>
</protein>
<organism evidence="1 2">
    <name type="scientific">Paracoccus cavernae</name>
    <dbReference type="NCBI Taxonomy" id="1571207"/>
    <lineage>
        <taxon>Bacteria</taxon>
        <taxon>Pseudomonadati</taxon>
        <taxon>Pseudomonadota</taxon>
        <taxon>Alphaproteobacteria</taxon>
        <taxon>Rhodobacterales</taxon>
        <taxon>Paracoccaceae</taxon>
        <taxon>Paracoccus</taxon>
    </lineage>
</organism>
<gene>
    <name evidence="1" type="ORF">QWZ10_02570</name>
</gene>